<dbReference type="Proteomes" id="UP001046870">
    <property type="component" value="Chromosome 9"/>
</dbReference>
<reference evidence="8" key="1">
    <citation type="submission" date="2021-01" db="EMBL/GenBank/DDBJ databases">
        <authorList>
            <person name="Zahm M."/>
            <person name="Roques C."/>
            <person name="Cabau C."/>
            <person name="Klopp C."/>
            <person name="Donnadieu C."/>
            <person name="Jouanno E."/>
            <person name="Lampietro C."/>
            <person name="Louis A."/>
            <person name="Herpin A."/>
            <person name="Echchiki A."/>
            <person name="Berthelot C."/>
            <person name="Parey E."/>
            <person name="Roest-Crollius H."/>
            <person name="Braasch I."/>
            <person name="Postlethwait J."/>
            <person name="Bobe J."/>
            <person name="Montfort J."/>
            <person name="Bouchez O."/>
            <person name="Begum T."/>
            <person name="Mejri S."/>
            <person name="Adams A."/>
            <person name="Chen W.-J."/>
            <person name="Guiguen Y."/>
        </authorList>
    </citation>
    <scope>NUCLEOTIDE SEQUENCE</scope>
    <source>
        <strain evidence="8">YG-15Mar2019-1</strain>
        <tissue evidence="8">Brain</tissue>
    </source>
</reference>
<feature type="region of interest" description="Disordered" evidence="6">
    <location>
        <begin position="241"/>
        <end position="323"/>
    </location>
</feature>
<feature type="compositionally biased region" description="Polar residues" evidence="6">
    <location>
        <begin position="70"/>
        <end position="80"/>
    </location>
</feature>
<dbReference type="SMART" id="SM00249">
    <property type="entry name" value="PHD"/>
    <property type="match status" value="1"/>
</dbReference>
<dbReference type="OrthoDB" id="79252at2759"/>
<dbReference type="InterPro" id="IPR013083">
    <property type="entry name" value="Znf_RING/FYVE/PHD"/>
</dbReference>
<dbReference type="InterPro" id="IPR019786">
    <property type="entry name" value="Zinc_finger_PHD-type_CS"/>
</dbReference>
<dbReference type="Gene3D" id="3.30.40.10">
    <property type="entry name" value="Zinc/RING finger domain, C3HC4 (zinc finger)"/>
    <property type="match status" value="1"/>
</dbReference>
<evidence type="ECO:0000256" key="4">
    <source>
        <dbReference type="ARBA" id="ARBA00022833"/>
    </source>
</evidence>
<name>A0A9D3T4V6_MEGAT</name>
<accession>A0A9D3T4V6</accession>
<dbReference type="EMBL" id="JAFDVH010000009">
    <property type="protein sequence ID" value="KAG7471014.1"/>
    <property type="molecule type" value="Genomic_DNA"/>
</dbReference>
<dbReference type="InterPro" id="IPR001965">
    <property type="entry name" value="Znf_PHD"/>
</dbReference>
<dbReference type="PROSITE" id="PS01359">
    <property type="entry name" value="ZF_PHD_1"/>
    <property type="match status" value="1"/>
</dbReference>
<feature type="compositionally biased region" description="Polar residues" evidence="6">
    <location>
        <begin position="370"/>
        <end position="388"/>
    </location>
</feature>
<evidence type="ECO:0000256" key="5">
    <source>
        <dbReference type="ARBA" id="ARBA00023242"/>
    </source>
</evidence>
<evidence type="ECO:0000313" key="8">
    <source>
        <dbReference type="EMBL" id="KAG7471014.1"/>
    </source>
</evidence>
<feature type="region of interest" description="Disordered" evidence="6">
    <location>
        <begin position="70"/>
        <end position="141"/>
    </location>
</feature>
<evidence type="ECO:0000256" key="6">
    <source>
        <dbReference type="SAM" id="MobiDB-lite"/>
    </source>
</evidence>
<feature type="compositionally biased region" description="Basic and acidic residues" evidence="6">
    <location>
        <begin position="261"/>
        <end position="278"/>
    </location>
</feature>
<keyword evidence="2" id="KW-0479">Metal-binding</keyword>
<feature type="domain" description="Zinc finger PHD-type" evidence="7">
    <location>
        <begin position="402"/>
        <end position="446"/>
    </location>
</feature>
<feature type="region of interest" description="Disordered" evidence="6">
    <location>
        <begin position="215"/>
        <end position="234"/>
    </location>
</feature>
<dbReference type="PANTHER" id="PTHR14571:SF13">
    <property type="entry name" value="PHD FINGER PROTEIN 13"/>
    <property type="match status" value="1"/>
</dbReference>
<evidence type="ECO:0000259" key="7">
    <source>
        <dbReference type="SMART" id="SM00249"/>
    </source>
</evidence>
<dbReference type="GO" id="GO:0007076">
    <property type="term" value="P:mitotic chromosome condensation"/>
    <property type="evidence" value="ECO:0007669"/>
    <property type="project" value="TreeGrafter"/>
</dbReference>
<evidence type="ECO:0000256" key="2">
    <source>
        <dbReference type="ARBA" id="ARBA00022723"/>
    </source>
</evidence>
<feature type="region of interest" description="Disordered" evidence="6">
    <location>
        <begin position="336"/>
        <end position="393"/>
    </location>
</feature>
<sequence>MLTQRKRKRTVEDFNQFCTFVLAYAGYIPYPTEEWQCNDSIAGDSSTCSPRHSEGWASLSSLDSHCAPTQSKKLASSNLGDNLGKRNSKEKGKRRKEEKRSVVEGEKKPRRRGGDAGGGKTSPKTKRSLKNTAPQAPQFEWRDGTPLCNSFCAGEANSFVDSNDCEPTALEHSLPGDSGNMCSGTGRPSVFRQEAQHTWAGEMWTDQTGPVQLTKTHTGHLRSSYDDPPCDDISEKRCKAEPEVKAEPVDLTTMSQTEQVQKAEKSPQVEEPERHNQGEEGNGYSKEAKVEKEGGERAEEYERIEPGRKDEMWEEADSEGGATDILRLVMERRLGGQVPDDQETGYQTDGASSTPDRGGSDTDQDMRTIDGNTTASSAYGTEDTSTENSKMEEDEDSWDLITCFCMKPFAGRPMIECGECGTWVHLSCAKIRRTHVPDVFVCQPCRDAKHNIRRSSRARTVSRKCFSD</sequence>
<protein>
    <recommendedName>
        <fullName evidence="7">Zinc finger PHD-type domain-containing protein</fullName>
    </recommendedName>
</protein>
<dbReference type="SUPFAM" id="SSF57903">
    <property type="entry name" value="FYVE/PHD zinc finger"/>
    <property type="match status" value="1"/>
</dbReference>
<feature type="compositionally biased region" description="Basic and acidic residues" evidence="6">
    <location>
        <begin position="286"/>
        <end position="311"/>
    </location>
</feature>
<dbReference type="GO" id="GO:0005634">
    <property type="term" value="C:nucleus"/>
    <property type="evidence" value="ECO:0007669"/>
    <property type="project" value="UniProtKB-SubCell"/>
</dbReference>
<dbReference type="GO" id="GO:0008270">
    <property type="term" value="F:zinc ion binding"/>
    <property type="evidence" value="ECO:0007669"/>
    <property type="project" value="UniProtKB-KW"/>
</dbReference>
<evidence type="ECO:0000256" key="1">
    <source>
        <dbReference type="ARBA" id="ARBA00004123"/>
    </source>
</evidence>
<feature type="compositionally biased region" description="Basic and acidic residues" evidence="6">
    <location>
        <begin position="358"/>
        <end position="368"/>
    </location>
</feature>
<dbReference type="Pfam" id="PF00628">
    <property type="entry name" value="PHD"/>
    <property type="match status" value="1"/>
</dbReference>
<dbReference type="PANTHER" id="PTHR14571">
    <property type="entry name" value="HISTONE-LYSINE N-METHYLTRANSFERASE SET-26-RELATED"/>
    <property type="match status" value="1"/>
</dbReference>
<keyword evidence="9" id="KW-1185">Reference proteome</keyword>
<proteinExistence type="predicted"/>
<dbReference type="AlphaFoldDB" id="A0A9D3T4V6"/>
<evidence type="ECO:0000256" key="3">
    <source>
        <dbReference type="ARBA" id="ARBA00022771"/>
    </source>
</evidence>
<dbReference type="InterPro" id="IPR011011">
    <property type="entry name" value="Znf_FYVE_PHD"/>
</dbReference>
<dbReference type="GO" id="GO:0003682">
    <property type="term" value="F:chromatin binding"/>
    <property type="evidence" value="ECO:0007669"/>
    <property type="project" value="TreeGrafter"/>
</dbReference>
<comment type="subcellular location">
    <subcellularLocation>
        <location evidence="1">Nucleus</location>
    </subcellularLocation>
</comment>
<feature type="compositionally biased region" description="Polar residues" evidence="6">
    <location>
        <begin position="344"/>
        <end position="355"/>
    </location>
</feature>
<organism evidence="8 9">
    <name type="scientific">Megalops atlanticus</name>
    <name type="common">Tarpon</name>
    <name type="synonym">Clupea gigantea</name>
    <dbReference type="NCBI Taxonomy" id="7932"/>
    <lineage>
        <taxon>Eukaryota</taxon>
        <taxon>Metazoa</taxon>
        <taxon>Chordata</taxon>
        <taxon>Craniata</taxon>
        <taxon>Vertebrata</taxon>
        <taxon>Euteleostomi</taxon>
        <taxon>Actinopterygii</taxon>
        <taxon>Neopterygii</taxon>
        <taxon>Teleostei</taxon>
        <taxon>Elopiformes</taxon>
        <taxon>Megalopidae</taxon>
        <taxon>Megalops</taxon>
    </lineage>
</organism>
<keyword evidence="3" id="KW-0863">Zinc-finger</keyword>
<dbReference type="CDD" id="cd15632">
    <property type="entry name" value="PHD_PHF13"/>
    <property type="match status" value="1"/>
</dbReference>
<gene>
    <name evidence="8" type="ORF">MATL_G00119820</name>
</gene>
<evidence type="ECO:0000313" key="9">
    <source>
        <dbReference type="Proteomes" id="UP001046870"/>
    </source>
</evidence>
<keyword evidence="5" id="KW-0539">Nucleus</keyword>
<dbReference type="InterPro" id="IPR019787">
    <property type="entry name" value="Znf_PHD-finger"/>
</dbReference>
<comment type="caution">
    <text evidence="8">The sequence shown here is derived from an EMBL/GenBank/DDBJ whole genome shotgun (WGS) entry which is preliminary data.</text>
</comment>
<keyword evidence="4" id="KW-0862">Zinc</keyword>
<feature type="compositionally biased region" description="Basic and acidic residues" evidence="6">
    <location>
        <begin position="98"/>
        <end position="107"/>
    </location>
</feature>
<dbReference type="InterPro" id="IPR041947">
    <property type="entry name" value="PHD_PHF13"/>
</dbReference>